<evidence type="ECO:0000313" key="6">
    <source>
        <dbReference type="Proteomes" id="UP000297595"/>
    </source>
</evidence>
<dbReference type="PROSITE" id="PS00455">
    <property type="entry name" value="AMP_BINDING"/>
    <property type="match status" value="1"/>
</dbReference>
<dbReference type="NCBIfam" id="TIGR01746">
    <property type="entry name" value="Thioester-redct"/>
    <property type="match status" value="1"/>
</dbReference>
<dbReference type="SUPFAM" id="SSF56801">
    <property type="entry name" value="Acetyl-CoA synthetase-like"/>
    <property type="match status" value="1"/>
</dbReference>
<dbReference type="CDD" id="cd05235">
    <property type="entry name" value="SDR_e1"/>
    <property type="match status" value="1"/>
</dbReference>
<evidence type="ECO:0000313" key="5">
    <source>
        <dbReference type="EMBL" id="TGJ64498.1"/>
    </source>
</evidence>
<name>A0A8H2DT47_ORBOL</name>
<dbReference type="Gene3D" id="3.40.50.720">
    <property type="entry name" value="NAD(P)-binding Rossmann-like Domain"/>
    <property type="match status" value="1"/>
</dbReference>
<evidence type="ECO:0000256" key="2">
    <source>
        <dbReference type="ARBA" id="ARBA00022553"/>
    </source>
</evidence>
<dbReference type="SUPFAM" id="SSF51735">
    <property type="entry name" value="NAD(P)-binding Rossmann-fold domains"/>
    <property type="match status" value="1"/>
</dbReference>
<keyword evidence="1" id="KW-0596">Phosphopantetheine</keyword>
<dbReference type="AlphaFoldDB" id="A0A8H2DT47"/>
<dbReference type="InterPro" id="IPR000873">
    <property type="entry name" value="AMP-dep_synth/lig_dom"/>
</dbReference>
<sequence length="1143" mass="126591">MPVIQRADRLDPVLPSCGMISLFLHQVEESPSQLAYVDATEDVVVTYSGLLAKVKFLASTLRKREIPFESPIAILAAKGINQIIAQLAVVFVGGTCVPLDPSISDDQIQVRLDDAQPVYLISDVENQHRQLGGIPKVTVSHENLDSPSSTGEAEDCIPTPTYPETRSHIFYTSGTTGKPKGVQVLARGIYRVKRWAKMRPHDLVGHVTNPTFDISTLDIWVALMSGATIVNFTKDILSSPFTFSEALKRSRVSWMVITTGLFNIVAFACPDAFSSVEILVTGGEAANSMAMKLVLENGPPGKLINAYGPTECTVWCTYHEVTLEEATSGCVSIGGPIVGTDLYVLNDDLQLVDGKLETIGELCVGGPCLSPGYFKRPDLTEKAFVNVTGLVKDGRPKRVYRTGDLVRYKERGLLEYIGRKDNQIKIHGFRVELEGIEATIIKHCAVSTTAVLKIHPPQSEPGQSAFLLAYIVLKPEEAGTLQAVSDKLKEVLPWYSIPRLRIIDQLPLNASAKVDRKKLVELYYSSLETPSETNPKSNLERLRSIWLQTLSQPPSTIKPNDNYFSLGGTSLQSATLILKIRKEFGIALTTDALYQHQTLSAMAEYIGRDHSTEKDFDTKECMQKDALLSEGLEPLSGPIPDWRSEAEGNVFVTGATGFLGAYLVHALIQMPETKKVQCLVRAKSIDHGMSRLLGAFAKYGISIGKHEEPLLSKIVILPGDLADPNLGLDQATFEDISNSCATIFHFGALVNYVQPYNVHRPANIIGTLNIIKLAVTGRPKSIHYSSSFVAHGPTGLFKGPLTLSEDEPLEPHLEGLMYDLGYSQSQWGAEQLLWNSIKKGIPISIYRPGFILGHSETGYGNPDDFMGRFIISCIKMGTYPLLPKQRKEFIPVNHCIRDILHISYSNSNLGRAYTIVPLDPSASVEWNDTFELLKRCGNFKLQGFPYMEWISQLPETVDERLQPLMPMFKEKVYGDKTRWEVWENMAIYQTDNTRAAIADSQNPEGCSPLNERLLRLYLQGWFEQTGNSQLMKCLLNVSVQNRYAPHFNTRRNGAYVAHPKYNTNNKLEAFGGNTKSEDWFSGLLCCGTNHTMWERSRSRALGWAREGSFGIGLALILPLKNERSAENVRSGGGHIATSLDRGN</sequence>
<dbReference type="InterPro" id="IPR020845">
    <property type="entry name" value="AMP-binding_CS"/>
</dbReference>
<dbReference type="Gene3D" id="1.10.1200.10">
    <property type="entry name" value="ACP-like"/>
    <property type="match status" value="1"/>
</dbReference>
<dbReference type="Gene3D" id="3.30.300.30">
    <property type="match status" value="1"/>
</dbReference>
<dbReference type="SMART" id="SM00823">
    <property type="entry name" value="PKS_PP"/>
    <property type="match status" value="1"/>
</dbReference>
<dbReference type="InterPro" id="IPR010080">
    <property type="entry name" value="Thioester_reductase-like_dom"/>
</dbReference>
<organism evidence="5 6">
    <name type="scientific">Orbilia oligospora</name>
    <name type="common">Nematode-trapping fungus</name>
    <name type="synonym">Arthrobotrys oligospora</name>
    <dbReference type="NCBI Taxonomy" id="2813651"/>
    <lineage>
        <taxon>Eukaryota</taxon>
        <taxon>Fungi</taxon>
        <taxon>Dikarya</taxon>
        <taxon>Ascomycota</taxon>
        <taxon>Pezizomycotina</taxon>
        <taxon>Orbiliomycetes</taxon>
        <taxon>Orbiliales</taxon>
        <taxon>Orbiliaceae</taxon>
        <taxon>Orbilia</taxon>
    </lineage>
</organism>
<protein>
    <submittedName>
        <fullName evidence="5">Putative NRPS-like protein biosynthetic cluster</fullName>
    </submittedName>
</protein>
<dbReference type="InterPro" id="IPR036291">
    <property type="entry name" value="NAD(P)-bd_dom_sf"/>
</dbReference>
<dbReference type="PANTHER" id="PTHR44845">
    <property type="entry name" value="CARRIER DOMAIN-CONTAINING PROTEIN"/>
    <property type="match status" value="1"/>
</dbReference>
<reference evidence="5 6" key="1">
    <citation type="submission" date="2019-03" db="EMBL/GenBank/DDBJ databases">
        <title>Nematode-trapping fungi genome.</title>
        <authorList>
            <person name="Vidal-Diez De Ulzurrun G."/>
        </authorList>
    </citation>
    <scope>NUCLEOTIDE SEQUENCE [LARGE SCALE GENOMIC DNA]</scope>
    <source>
        <strain evidence="5 6">TWF154</strain>
    </source>
</reference>
<keyword evidence="2" id="KW-0597">Phosphoprotein</keyword>
<dbReference type="InterPro" id="IPR036736">
    <property type="entry name" value="ACP-like_sf"/>
</dbReference>
<dbReference type="Pfam" id="PF00550">
    <property type="entry name" value="PP-binding"/>
    <property type="match status" value="1"/>
</dbReference>
<dbReference type="Gene3D" id="2.30.38.10">
    <property type="entry name" value="Luciferase, Domain 3"/>
    <property type="match status" value="1"/>
</dbReference>
<dbReference type="InterPro" id="IPR045851">
    <property type="entry name" value="AMP-bd_C_sf"/>
</dbReference>
<evidence type="ECO:0000256" key="1">
    <source>
        <dbReference type="ARBA" id="ARBA00022450"/>
    </source>
</evidence>
<dbReference type="PIRSF" id="PIRSF001617">
    <property type="entry name" value="Alpha-AR"/>
    <property type="match status" value="1"/>
</dbReference>
<dbReference type="Proteomes" id="UP000297595">
    <property type="component" value="Unassembled WGS sequence"/>
</dbReference>
<dbReference type="Pfam" id="PF07993">
    <property type="entry name" value="NAD_binding_4"/>
    <property type="match status" value="1"/>
</dbReference>
<evidence type="ECO:0000256" key="3">
    <source>
        <dbReference type="ARBA" id="ARBA00029454"/>
    </source>
</evidence>
<gene>
    <name evidence="5" type="ORF">EYR41_010548</name>
</gene>
<dbReference type="PANTHER" id="PTHR44845:SF6">
    <property type="entry name" value="BETA-ALANINE-ACTIVATING ENZYME"/>
    <property type="match status" value="1"/>
</dbReference>
<dbReference type="Gene3D" id="3.40.50.980">
    <property type="match status" value="2"/>
</dbReference>
<dbReference type="CDD" id="cd05930">
    <property type="entry name" value="A_NRPS"/>
    <property type="match status" value="1"/>
</dbReference>
<dbReference type="GO" id="GO:0031177">
    <property type="term" value="F:phosphopantetheine binding"/>
    <property type="evidence" value="ECO:0007669"/>
    <property type="project" value="InterPro"/>
</dbReference>
<dbReference type="PROSITE" id="PS50075">
    <property type="entry name" value="CARRIER"/>
    <property type="match status" value="1"/>
</dbReference>
<dbReference type="Pfam" id="PF00501">
    <property type="entry name" value="AMP-binding"/>
    <property type="match status" value="1"/>
</dbReference>
<comment type="similarity">
    <text evidence="3">Belongs to the NRP synthetase family.</text>
</comment>
<accession>A0A8H2DT47</accession>
<feature type="domain" description="Carrier" evidence="4">
    <location>
        <begin position="533"/>
        <end position="610"/>
    </location>
</feature>
<dbReference type="InterPro" id="IPR020806">
    <property type="entry name" value="PKS_PP-bd"/>
</dbReference>
<dbReference type="InterPro" id="IPR013120">
    <property type="entry name" value="FAR_NAD-bd"/>
</dbReference>
<comment type="caution">
    <text evidence="5">The sequence shown here is derived from an EMBL/GenBank/DDBJ whole genome shotgun (WGS) entry which is preliminary data.</text>
</comment>
<dbReference type="SUPFAM" id="SSF47336">
    <property type="entry name" value="ACP-like"/>
    <property type="match status" value="1"/>
</dbReference>
<proteinExistence type="inferred from homology"/>
<dbReference type="InterPro" id="IPR009081">
    <property type="entry name" value="PP-bd_ACP"/>
</dbReference>
<dbReference type="EMBL" id="SOZJ01000007">
    <property type="protein sequence ID" value="TGJ64498.1"/>
    <property type="molecule type" value="Genomic_DNA"/>
</dbReference>
<evidence type="ECO:0000259" key="4">
    <source>
        <dbReference type="PROSITE" id="PS50075"/>
    </source>
</evidence>